<name>A0A317XQL4_9BASI</name>
<dbReference type="Proteomes" id="UP000246740">
    <property type="component" value="Unassembled WGS sequence"/>
</dbReference>
<feature type="chain" id="PRO_5016411112" evidence="1">
    <location>
        <begin position="24"/>
        <end position="144"/>
    </location>
</feature>
<accession>A0A317XQL4</accession>
<reference evidence="2 3" key="1">
    <citation type="journal article" date="2018" name="Mol. Biol. Evol.">
        <title>Broad Genomic Sampling Reveals a Smut Pathogenic Ancestry of the Fungal Clade Ustilaginomycotina.</title>
        <authorList>
            <person name="Kijpornyongpan T."/>
            <person name="Mondo S.J."/>
            <person name="Barry K."/>
            <person name="Sandor L."/>
            <person name="Lee J."/>
            <person name="Lipzen A."/>
            <person name="Pangilinan J."/>
            <person name="LaButti K."/>
            <person name="Hainaut M."/>
            <person name="Henrissat B."/>
            <person name="Grigoriev I.V."/>
            <person name="Spatafora J.W."/>
            <person name="Aime M.C."/>
        </authorList>
    </citation>
    <scope>NUCLEOTIDE SEQUENCE [LARGE SCALE GENOMIC DNA]</scope>
    <source>
        <strain evidence="2 3">MCA 3645</strain>
    </source>
</reference>
<evidence type="ECO:0000313" key="3">
    <source>
        <dbReference type="Proteomes" id="UP000246740"/>
    </source>
</evidence>
<keyword evidence="1" id="KW-0732">Signal</keyword>
<organism evidence="2 3">
    <name type="scientific">Testicularia cyperi</name>
    <dbReference type="NCBI Taxonomy" id="1882483"/>
    <lineage>
        <taxon>Eukaryota</taxon>
        <taxon>Fungi</taxon>
        <taxon>Dikarya</taxon>
        <taxon>Basidiomycota</taxon>
        <taxon>Ustilaginomycotina</taxon>
        <taxon>Ustilaginomycetes</taxon>
        <taxon>Ustilaginales</taxon>
        <taxon>Anthracoideaceae</taxon>
        <taxon>Testicularia</taxon>
    </lineage>
</organism>
<dbReference type="AlphaFoldDB" id="A0A317XQL4"/>
<sequence>MAGKTALAFALLVSNLLLVPVLAQIYTGYSGMPWKYDRLWQARCQGKGTSGYACFHFTEGKDWDYTVSADRISSAIMSEDGKNLAVACQTDKNPLRVNVAHVGYIDVKGPTKDGGCSIEVQQHGINLQGTAGPGVRTVNFPVQK</sequence>
<feature type="signal peptide" evidence="1">
    <location>
        <begin position="1"/>
        <end position="23"/>
    </location>
</feature>
<keyword evidence="3" id="KW-1185">Reference proteome</keyword>
<evidence type="ECO:0000313" key="2">
    <source>
        <dbReference type="EMBL" id="PWZ00547.1"/>
    </source>
</evidence>
<evidence type="ECO:0000256" key="1">
    <source>
        <dbReference type="SAM" id="SignalP"/>
    </source>
</evidence>
<gene>
    <name evidence="2" type="ORF">BCV70DRAFT_231398</name>
</gene>
<dbReference type="InParanoid" id="A0A317XQL4"/>
<dbReference type="EMBL" id="KZ819192">
    <property type="protein sequence ID" value="PWZ00547.1"/>
    <property type="molecule type" value="Genomic_DNA"/>
</dbReference>
<proteinExistence type="predicted"/>
<protein>
    <submittedName>
        <fullName evidence="2">Uncharacterized protein</fullName>
    </submittedName>
</protein>